<reference evidence="3 4" key="1">
    <citation type="submission" date="2017-03" db="EMBL/GenBank/DDBJ databases">
        <authorList>
            <person name="Afonso C.L."/>
            <person name="Miller P.J."/>
            <person name="Scott M.A."/>
            <person name="Spackman E."/>
            <person name="Goraichik I."/>
            <person name="Dimitrov K.M."/>
            <person name="Suarez D.L."/>
            <person name="Swayne D.E."/>
        </authorList>
    </citation>
    <scope>NUCLEOTIDE SEQUENCE [LARGE SCALE GENOMIC DNA]</scope>
    <source>
        <strain evidence="3 4">CECT 7751</strain>
    </source>
</reference>
<dbReference type="InterPro" id="IPR012495">
    <property type="entry name" value="TadE-like_dom"/>
</dbReference>
<keyword evidence="4" id="KW-1185">Reference proteome</keyword>
<feature type="transmembrane region" description="Helical" evidence="1">
    <location>
        <begin position="26"/>
        <end position="45"/>
    </location>
</feature>
<evidence type="ECO:0000313" key="4">
    <source>
        <dbReference type="Proteomes" id="UP000193963"/>
    </source>
</evidence>
<keyword evidence="1" id="KW-1133">Transmembrane helix</keyword>
<evidence type="ECO:0000259" key="2">
    <source>
        <dbReference type="Pfam" id="PF07811"/>
    </source>
</evidence>
<evidence type="ECO:0000256" key="1">
    <source>
        <dbReference type="SAM" id="Phobius"/>
    </source>
</evidence>
<proteinExistence type="predicted"/>
<protein>
    <submittedName>
        <fullName evidence="3">TadE-like protein</fullName>
    </submittedName>
</protein>
<feature type="domain" description="TadE-like" evidence="2">
    <location>
        <begin position="24"/>
        <end position="59"/>
    </location>
</feature>
<dbReference type="AlphaFoldDB" id="A0A1X6Y5R3"/>
<sequence>MARPSHILRRLRLNLRRFRRREDGNVTVEFVILFPIFVTMFMSTVELGMLTVRQTLLEQGLNLVVRDLQIGLTEDVDHDTIKELICDYSGGYLPDCDNALKLEMMPIDLRSYSTLPEGLDCVDRAEEVNPVRTFTNGQANELMLLRACLKFTPIFPNAGLGRNFGKDANGDAVMYAISAYVNEP</sequence>
<dbReference type="Pfam" id="PF07811">
    <property type="entry name" value="TadE"/>
    <property type="match status" value="1"/>
</dbReference>
<name>A0A1X6Y5R3_9RHOB</name>
<evidence type="ECO:0000313" key="3">
    <source>
        <dbReference type="EMBL" id="SLN11358.1"/>
    </source>
</evidence>
<organism evidence="3 4">
    <name type="scientific">Pseudooceanicola marinus</name>
    <dbReference type="NCBI Taxonomy" id="396013"/>
    <lineage>
        <taxon>Bacteria</taxon>
        <taxon>Pseudomonadati</taxon>
        <taxon>Pseudomonadota</taxon>
        <taxon>Alphaproteobacteria</taxon>
        <taxon>Rhodobacterales</taxon>
        <taxon>Paracoccaceae</taxon>
        <taxon>Pseudooceanicola</taxon>
    </lineage>
</organism>
<dbReference type="Proteomes" id="UP000193963">
    <property type="component" value="Unassembled WGS sequence"/>
</dbReference>
<dbReference type="RefSeq" id="WP_085886074.1">
    <property type="nucleotide sequence ID" value="NZ_FWFN01000001.1"/>
</dbReference>
<accession>A0A1X6Y5R3</accession>
<gene>
    <name evidence="3" type="ORF">PSM7751_00136</name>
</gene>
<dbReference type="OrthoDB" id="7907064at2"/>
<dbReference type="EMBL" id="FWFN01000001">
    <property type="protein sequence ID" value="SLN11358.1"/>
    <property type="molecule type" value="Genomic_DNA"/>
</dbReference>
<keyword evidence="1" id="KW-0812">Transmembrane</keyword>
<keyword evidence="1" id="KW-0472">Membrane</keyword>